<dbReference type="RefSeq" id="WP_091285117.1">
    <property type="nucleotide sequence ID" value="NZ_FAOZ01000038.1"/>
</dbReference>
<sequence length="155" mass="16596">MPVNQRPTLGPMVSATCLQQMRIYTEDLVGRGPVLGAGRMRGQGVISDLGLDGSRLDDEKLLRLFVDTFGIEGTRLCLVTEVTSDDAGTYVVRLVEGACSHQMETTEPMCAYTLGVFVGALQAVTGIVMQGTETACEGAGDPTCTFEIRPHRALI</sequence>
<dbReference type="Proteomes" id="UP000198802">
    <property type="component" value="Unassembled WGS sequence"/>
</dbReference>
<dbReference type="InterPro" id="IPR004096">
    <property type="entry name" value="V4R"/>
</dbReference>
<protein>
    <submittedName>
        <fullName evidence="2">V4R domain-containing protein</fullName>
    </submittedName>
</protein>
<dbReference type="Gene3D" id="3.30.1380.20">
    <property type="entry name" value="Trafficking protein particle complex subunit 3"/>
    <property type="match status" value="1"/>
</dbReference>
<dbReference type="AlphaFoldDB" id="A0A0S4QXH7"/>
<dbReference type="Pfam" id="PF02830">
    <property type="entry name" value="V4R"/>
    <property type="match status" value="1"/>
</dbReference>
<evidence type="ECO:0000259" key="1">
    <source>
        <dbReference type="SMART" id="SM00989"/>
    </source>
</evidence>
<dbReference type="SUPFAM" id="SSF111126">
    <property type="entry name" value="Ligand-binding domain in the NO signalling and Golgi transport"/>
    <property type="match status" value="1"/>
</dbReference>
<dbReference type="InterPro" id="IPR024096">
    <property type="entry name" value="NO_sig/Golgi_transp_ligand-bd"/>
</dbReference>
<evidence type="ECO:0000313" key="3">
    <source>
        <dbReference type="Proteomes" id="UP000198802"/>
    </source>
</evidence>
<keyword evidence="3" id="KW-1185">Reference proteome</keyword>
<gene>
    <name evidence="2" type="ORF">Ga0074812_13867</name>
</gene>
<proteinExistence type="predicted"/>
<dbReference type="EMBL" id="FAOZ01000038">
    <property type="protein sequence ID" value="CUU60352.1"/>
    <property type="molecule type" value="Genomic_DNA"/>
</dbReference>
<organism evidence="2 3">
    <name type="scientific">Parafrankia irregularis</name>
    <dbReference type="NCBI Taxonomy" id="795642"/>
    <lineage>
        <taxon>Bacteria</taxon>
        <taxon>Bacillati</taxon>
        <taxon>Actinomycetota</taxon>
        <taxon>Actinomycetes</taxon>
        <taxon>Frankiales</taxon>
        <taxon>Frankiaceae</taxon>
        <taxon>Parafrankia</taxon>
    </lineage>
</organism>
<accession>A0A0S4QXH7</accession>
<reference evidence="3" key="1">
    <citation type="submission" date="2015-11" db="EMBL/GenBank/DDBJ databases">
        <authorList>
            <person name="Varghese N."/>
        </authorList>
    </citation>
    <scope>NUCLEOTIDE SEQUENCE [LARGE SCALE GENOMIC DNA]</scope>
    <source>
        <strain evidence="3">DSM 45899</strain>
    </source>
</reference>
<feature type="domain" description="4-vinyl reductase 4VR" evidence="1">
    <location>
        <begin position="89"/>
        <end position="150"/>
    </location>
</feature>
<evidence type="ECO:0000313" key="2">
    <source>
        <dbReference type="EMBL" id="CUU60352.1"/>
    </source>
</evidence>
<name>A0A0S4QXH7_9ACTN</name>
<dbReference type="SMART" id="SM00989">
    <property type="entry name" value="V4R"/>
    <property type="match status" value="1"/>
</dbReference>